<dbReference type="PANTHER" id="PTHR14939">
    <property type="entry name" value="F-BOX ONLY PROTEIN 22"/>
    <property type="match status" value="1"/>
</dbReference>
<feature type="domain" description="FIST C-domain" evidence="1">
    <location>
        <begin position="1"/>
        <end position="140"/>
    </location>
</feature>
<dbReference type="Pfam" id="PF10442">
    <property type="entry name" value="FIST_C"/>
    <property type="match status" value="1"/>
</dbReference>
<evidence type="ECO:0000313" key="2">
    <source>
        <dbReference type="EMBL" id="SVC46779.1"/>
    </source>
</evidence>
<evidence type="ECO:0000259" key="1">
    <source>
        <dbReference type="SMART" id="SM01204"/>
    </source>
</evidence>
<feature type="non-terminal residue" evidence="2">
    <location>
        <position position="1"/>
    </location>
</feature>
<dbReference type="AlphaFoldDB" id="A0A382MD35"/>
<name>A0A382MD35_9ZZZZ</name>
<dbReference type="InterPro" id="IPR019494">
    <property type="entry name" value="FIST_C"/>
</dbReference>
<protein>
    <recommendedName>
        <fullName evidence="1">FIST C-domain domain-containing protein</fullName>
    </recommendedName>
</protein>
<dbReference type="PANTHER" id="PTHR14939:SF5">
    <property type="entry name" value="F-BOX ONLY PROTEIN 22"/>
    <property type="match status" value="1"/>
</dbReference>
<gene>
    <name evidence="2" type="ORF">METZ01_LOCUS299633</name>
</gene>
<organism evidence="2">
    <name type="scientific">marine metagenome</name>
    <dbReference type="NCBI Taxonomy" id="408172"/>
    <lineage>
        <taxon>unclassified sequences</taxon>
        <taxon>metagenomes</taxon>
        <taxon>ecological metagenomes</taxon>
    </lineage>
</organism>
<dbReference type="EMBL" id="UINC01092844">
    <property type="protein sequence ID" value="SVC46779.1"/>
    <property type="molecule type" value="Genomic_DNA"/>
</dbReference>
<sequence>KGIYQTLNERDQGLVGQSLFLGILMDEFQDSPVMGDFLIRNIVGLEPKAGGLAVGEVMREGQIVQFHLRDAQTSSDDLSAMLSQFRNRSATQYKGALLFSCLGRGSYLYGKPNHDVEVFRQIVGDIPLGGFFCNGEIGPVAGTTYLHGYTSAFGIFGSKYD</sequence>
<reference evidence="2" key="1">
    <citation type="submission" date="2018-05" db="EMBL/GenBank/DDBJ databases">
        <authorList>
            <person name="Lanie J.A."/>
            <person name="Ng W.-L."/>
            <person name="Kazmierczak K.M."/>
            <person name="Andrzejewski T.M."/>
            <person name="Davidsen T.M."/>
            <person name="Wayne K.J."/>
            <person name="Tettelin H."/>
            <person name="Glass J.I."/>
            <person name="Rusch D."/>
            <person name="Podicherti R."/>
            <person name="Tsui H.-C.T."/>
            <person name="Winkler M.E."/>
        </authorList>
    </citation>
    <scope>NUCLEOTIDE SEQUENCE</scope>
</reference>
<proteinExistence type="predicted"/>
<dbReference type="SMART" id="SM01204">
    <property type="entry name" value="FIST_C"/>
    <property type="match status" value="1"/>
</dbReference>
<accession>A0A382MD35</accession>